<evidence type="ECO:0000313" key="10">
    <source>
        <dbReference type="Proteomes" id="UP000596742"/>
    </source>
</evidence>
<feature type="region of interest" description="Disordered" evidence="6">
    <location>
        <begin position="412"/>
        <end position="435"/>
    </location>
</feature>
<evidence type="ECO:0000313" key="9">
    <source>
        <dbReference type="EMBL" id="VDH97373.1"/>
    </source>
</evidence>
<proteinExistence type="inferred from homology"/>
<dbReference type="FunFam" id="2.30.30.40:FF:000016">
    <property type="entry name" value="RIMS-binding protein 2 isoform X2"/>
    <property type="match status" value="1"/>
</dbReference>
<dbReference type="Gene3D" id="1.20.5.170">
    <property type="match status" value="1"/>
</dbReference>
<dbReference type="OrthoDB" id="4158657at2759"/>
<protein>
    <recommendedName>
        <fullName evidence="11">RIMS-binding protein 2</fullName>
    </recommendedName>
</protein>
<keyword evidence="5" id="KW-0175">Coiled coil</keyword>
<feature type="region of interest" description="Disordered" evidence="6">
    <location>
        <begin position="152"/>
        <end position="242"/>
    </location>
</feature>
<evidence type="ECO:0008006" key="11">
    <source>
        <dbReference type="Google" id="ProtNLM"/>
    </source>
</evidence>
<feature type="compositionally biased region" description="Basic and acidic residues" evidence="6">
    <location>
        <begin position="760"/>
        <end position="770"/>
    </location>
</feature>
<dbReference type="InterPro" id="IPR040325">
    <property type="entry name" value="RIMBP1/2/3"/>
</dbReference>
<dbReference type="GO" id="GO:0045202">
    <property type="term" value="C:synapse"/>
    <property type="evidence" value="ECO:0007669"/>
    <property type="project" value="GOC"/>
</dbReference>
<dbReference type="PANTHER" id="PTHR14234">
    <property type="entry name" value="RIM BINDING PROTEIN-RELATED"/>
    <property type="match status" value="1"/>
</dbReference>
<dbReference type="InterPro" id="IPR036116">
    <property type="entry name" value="FN3_sf"/>
</dbReference>
<dbReference type="Proteomes" id="UP000596742">
    <property type="component" value="Unassembled WGS sequence"/>
</dbReference>
<dbReference type="InterPro" id="IPR035753">
    <property type="entry name" value="RIM-BP_SH3_2"/>
</dbReference>
<evidence type="ECO:0000259" key="7">
    <source>
        <dbReference type="PROSITE" id="PS50002"/>
    </source>
</evidence>
<feature type="compositionally biased region" description="Basic and acidic residues" evidence="6">
    <location>
        <begin position="906"/>
        <end position="917"/>
    </location>
</feature>
<gene>
    <name evidence="9" type="ORF">MGAL_10B070265</name>
</gene>
<dbReference type="InterPro" id="IPR035755">
    <property type="entry name" value="RIM-BP_SH3_3"/>
</dbReference>
<dbReference type="CDD" id="cd00063">
    <property type="entry name" value="FN3"/>
    <property type="match status" value="1"/>
</dbReference>
<feature type="region of interest" description="Disordered" evidence="6">
    <location>
        <begin position="747"/>
        <end position="770"/>
    </location>
</feature>
<dbReference type="FunFam" id="2.30.30.40:FF:000006">
    <property type="entry name" value="RIMS-binding protein 2 isoform X1"/>
    <property type="match status" value="1"/>
</dbReference>
<dbReference type="CDD" id="cd12013">
    <property type="entry name" value="SH3_RIM-BP_3"/>
    <property type="match status" value="1"/>
</dbReference>
<evidence type="ECO:0000256" key="1">
    <source>
        <dbReference type="ARBA" id="ARBA00010749"/>
    </source>
</evidence>
<comment type="similarity">
    <text evidence="1">Belongs to the RIMBP family.</text>
</comment>
<dbReference type="SUPFAM" id="SSF50044">
    <property type="entry name" value="SH3-domain"/>
    <property type="match status" value="3"/>
</dbReference>
<keyword evidence="3" id="KW-0677">Repeat</keyword>
<dbReference type="PANTHER" id="PTHR14234:SF19">
    <property type="entry name" value="RIM-BINDING PROTEIN, ISOFORM F"/>
    <property type="match status" value="1"/>
</dbReference>
<feature type="domain" description="Fibronectin type-III" evidence="8">
    <location>
        <begin position="455"/>
        <end position="544"/>
    </location>
</feature>
<dbReference type="Pfam" id="PF25523">
    <property type="entry name" value="Ig_RIMBP2"/>
    <property type="match status" value="1"/>
</dbReference>
<feature type="coiled-coil region" evidence="5">
    <location>
        <begin position="27"/>
        <end position="152"/>
    </location>
</feature>
<evidence type="ECO:0000256" key="3">
    <source>
        <dbReference type="ARBA" id="ARBA00022737"/>
    </source>
</evidence>
<dbReference type="FunFam" id="2.30.30.40:FF:000023">
    <property type="entry name" value="RIMS-binding protein 2 isoform F"/>
    <property type="match status" value="1"/>
</dbReference>
<dbReference type="InterPro" id="IPR001452">
    <property type="entry name" value="SH3_domain"/>
</dbReference>
<evidence type="ECO:0000256" key="6">
    <source>
        <dbReference type="SAM" id="MobiDB-lite"/>
    </source>
</evidence>
<dbReference type="Pfam" id="PF07653">
    <property type="entry name" value="SH3_2"/>
    <property type="match status" value="2"/>
</dbReference>
<comment type="caution">
    <text evidence="9">The sequence shown here is derived from an EMBL/GenBank/DDBJ whole genome shotgun (WGS) entry which is preliminary data.</text>
</comment>
<keyword evidence="2 4" id="KW-0728">SH3 domain</keyword>
<feature type="compositionally biased region" description="Polar residues" evidence="6">
    <location>
        <begin position="193"/>
        <end position="204"/>
    </location>
</feature>
<dbReference type="Pfam" id="PF00041">
    <property type="entry name" value="fn3"/>
    <property type="match status" value="1"/>
</dbReference>
<keyword evidence="10" id="KW-1185">Reference proteome</keyword>
<accession>A0A8B6BZ20</accession>
<feature type="compositionally biased region" description="Basic and acidic residues" evidence="6">
    <location>
        <begin position="1258"/>
        <end position="1280"/>
    </location>
</feature>
<dbReference type="Gene3D" id="2.60.40.10">
    <property type="entry name" value="Immunoglobulins"/>
    <property type="match status" value="3"/>
</dbReference>
<feature type="domain" description="SH3" evidence="7">
    <location>
        <begin position="1020"/>
        <end position="1088"/>
    </location>
</feature>
<dbReference type="CDD" id="cd12014">
    <property type="entry name" value="SH3_RIM-BP_1"/>
    <property type="match status" value="1"/>
</dbReference>
<dbReference type="SUPFAM" id="SSF49265">
    <property type="entry name" value="Fibronectin type III"/>
    <property type="match status" value="2"/>
</dbReference>
<dbReference type="SMART" id="SM00326">
    <property type="entry name" value="SH3"/>
    <property type="match status" value="3"/>
</dbReference>
<feature type="domain" description="Fibronectin type-III" evidence="8">
    <location>
        <begin position="547"/>
        <end position="633"/>
    </location>
</feature>
<dbReference type="InterPro" id="IPR013783">
    <property type="entry name" value="Ig-like_fold"/>
</dbReference>
<dbReference type="SMART" id="SM00060">
    <property type="entry name" value="FN3"/>
    <property type="match status" value="2"/>
</dbReference>
<dbReference type="PRINTS" id="PR00452">
    <property type="entry name" value="SH3DOMAIN"/>
</dbReference>
<feature type="compositionally biased region" description="Low complexity" evidence="6">
    <location>
        <begin position="794"/>
        <end position="817"/>
    </location>
</feature>
<evidence type="ECO:0000259" key="8">
    <source>
        <dbReference type="PROSITE" id="PS50853"/>
    </source>
</evidence>
<reference evidence="9" key="1">
    <citation type="submission" date="2018-11" db="EMBL/GenBank/DDBJ databases">
        <authorList>
            <person name="Alioto T."/>
            <person name="Alioto T."/>
        </authorList>
    </citation>
    <scope>NUCLEOTIDE SEQUENCE</scope>
</reference>
<feature type="region of interest" description="Disordered" evidence="6">
    <location>
        <begin position="783"/>
        <end position="1013"/>
    </location>
</feature>
<dbReference type="PROSITE" id="PS50002">
    <property type="entry name" value="SH3"/>
    <property type="match status" value="3"/>
</dbReference>
<evidence type="ECO:0000256" key="4">
    <source>
        <dbReference type="PROSITE-ProRule" id="PRU00192"/>
    </source>
</evidence>
<dbReference type="Gene3D" id="2.30.30.40">
    <property type="entry name" value="SH3 Domains"/>
    <property type="match status" value="3"/>
</dbReference>
<organism evidence="9 10">
    <name type="scientific">Mytilus galloprovincialis</name>
    <name type="common">Mediterranean mussel</name>
    <dbReference type="NCBI Taxonomy" id="29158"/>
    <lineage>
        <taxon>Eukaryota</taxon>
        <taxon>Metazoa</taxon>
        <taxon>Spiralia</taxon>
        <taxon>Lophotrochozoa</taxon>
        <taxon>Mollusca</taxon>
        <taxon>Bivalvia</taxon>
        <taxon>Autobranchia</taxon>
        <taxon>Pteriomorphia</taxon>
        <taxon>Mytilida</taxon>
        <taxon>Mytiloidea</taxon>
        <taxon>Mytilidae</taxon>
        <taxon>Mytilinae</taxon>
        <taxon>Mytilus</taxon>
    </lineage>
</organism>
<dbReference type="CDD" id="cd12012">
    <property type="entry name" value="SH3_RIM-BP_2"/>
    <property type="match status" value="1"/>
</dbReference>
<name>A0A8B6BZ20_MYTGA</name>
<feature type="compositionally biased region" description="Polar residues" evidence="6">
    <location>
        <begin position="924"/>
        <end position="970"/>
    </location>
</feature>
<dbReference type="InterPro" id="IPR036028">
    <property type="entry name" value="SH3-like_dom_sf"/>
</dbReference>
<sequence>MGHNLCSCAVPSQTLQSDKIPYIPYAIKQVSEECNLLRLNLTEAQRECEQAKNERNRLQKQVTELEDTVKNLKDTAEQFTQLEHDHQKTVQKLQEKQTHYDQLQQAHDQTKKDYEDALSKLQGRVSNLQDQCQKQEERHRVLTEELEQLRAATKSVKNSPRNKSHNTSSSTTHNKSDSFSSSAYDSQKHTENNDTNIIESSKSLDTGFADDDEVELSNGLSPDQGKVNQSDLANQSDLNEDPELNEIAKKLKELEASSDSEDEVISQEVISEEVIPIEDKGEDSGMESNFDRKSKDDFMAEDRTAMLEKKGPITVYIAKYTYDPYQHSPNDNPDAELALSSGDYVLVYGDMDEDGFFEAELMDGRRGLVPSNFIEKLSDDDLSEFHAIMSGNNPQEHDDDSTAANSLQQELDFDSSEETDTKSAKNSNSKSPALEDLNVQKSEISSHIDSTVIPFPKNLVLERQLGSSVVITWQPPDGVAPQDVRVYHVCLDGKVIITVKGNERTKSLIENVDCNQVHRISVRCLSSKGLSQDNQATILIGKDAVPAPSQLIASNITPNSATLTWLPGNSNFQHCISLNGNEVRVVKGSICSYNLTGLEAGTEHTVTITARNPLGEKTKGHQSAFVEFRTLKGGMPEPPINVQVEAGPREGSLLLTWLPVTLEPSGFSNGALVKGYVVYADGQRTKEAKGATNDHMILNASDFRGFIPRNLVVRTVNTDNQESTDSEVVKLPHSLISEITDSAAKELVSKDKSKKTPSASKERQPSIDQEIQKAVEVVTESEVAMDLNEDDSSTPRSTSTPRAVHKSSQPSSSTPPTIKVDLATKDRSRASPKMKIPAIEITRDSSSERGNSLEVSEDETDLDNSSKGKSPTKKQHESPKVTKHSPRDRSDIDHVDSESTSNIDTKFSDENIRKSVDKNIPPSDHSQTNGYQSLDSSFDSSRTITSKNNSPRSISNTPRKQPTNGTQSGHDANANKVIRENSPVRTVKRDDIPPLDLNGCDDRSDVDSISGEINPPIDDNRIRLFVALFDYDPESMSPNTDALDEELPFKEGQIIKIFGDKDADGFYRGESNGRAGYVPCNMVSEVQVDDDELADQLLKESQGTTFNINAQLIGNHGNDHFIKPVKSSDELSSTSPSSMLPVYDSENLRRMVALYDYDPQELSPNVDAEVELSFKVGDIIMVYGEMDDDGFFMGEHNGKRGLVPSNFLQEALLTDDEAMESASVVSPARSGESLATLSRQSDTQTQRVGSHAPVESLPQDRVDNSNQKTDSRSTTPDEVKQKRKGSSFLSKGKNIFKKLTR</sequence>
<evidence type="ECO:0000256" key="2">
    <source>
        <dbReference type="ARBA" id="ARBA00022443"/>
    </source>
</evidence>
<dbReference type="Pfam" id="PF14604">
    <property type="entry name" value="SH3_9"/>
    <property type="match status" value="1"/>
</dbReference>
<dbReference type="EMBL" id="UYJE01000891">
    <property type="protein sequence ID" value="VDH97373.1"/>
    <property type="molecule type" value="Genomic_DNA"/>
</dbReference>
<feature type="domain" description="SH3" evidence="7">
    <location>
        <begin position="311"/>
        <end position="379"/>
    </location>
</feature>
<feature type="domain" description="SH3" evidence="7">
    <location>
        <begin position="1146"/>
        <end position="1213"/>
    </location>
</feature>
<feature type="region of interest" description="Disordered" evidence="6">
    <location>
        <begin position="1223"/>
        <end position="1301"/>
    </location>
</feature>
<dbReference type="GO" id="GO:0007274">
    <property type="term" value="P:neuromuscular synaptic transmission"/>
    <property type="evidence" value="ECO:0007669"/>
    <property type="project" value="TreeGrafter"/>
</dbReference>
<feature type="compositionally biased region" description="Polar residues" evidence="6">
    <location>
        <begin position="218"/>
        <end position="237"/>
    </location>
</feature>
<feature type="compositionally biased region" description="Basic and acidic residues" evidence="6">
    <location>
        <begin position="874"/>
        <end position="897"/>
    </location>
</feature>
<dbReference type="InterPro" id="IPR003961">
    <property type="entry name" value="FN3_dom"/>
</dbReference>
<feature type="compositionally biased region" description="Low complexity" evidence="6">
    <location>
        <begin position="165"/>
        <end position="185"/>
    </location>
</feature>
<feature type="compositionally biased region" description="Polar residues" evidence="6">
    <location>
        <begin position="1233"/>
        <end position="1248"/>
    </location>
</feature>
<evidence type="ECO:0000256" key="5">
    <source>
        <dbReference type="SAM" id="Coils"/>
    </source>
</evidence>
<dbReference type="PROSITE" id="PS50853">
    <property type="entry name" value="FN3"/>
    <property type="match status" value="2"/>
</dbReference>
<dbReference type="InterPro" id="IPR057884">
    <property type="entry name" value="FN3_RIM-BP1/2/3"/>
</dbReference>